<reference evidence="2 3" key="1">
    <citation type="journal article" date="2018" name="J. Microbiol.">
        <title>Baekduia soli gen. nov., sp. nov., a novel bacterium isolated from the soil of Baekdu Mountain and proposal of a novel family name, Baekduiaceae fam. nov.</title>
        <authorList>
            <person name="An D.S."/>
            <person name="Siddiqi M.Z."/>
            <person name="Kim K.H."/>
            <person name="Yu H.S."/>
            <person name="Im W.T."/>
        </authorList>
    </citation>
    <scope>NUCLEOTIDE SEQUENCE [LARGE SCALE GENOMIC DNA]</scope>
    <source>
        <strain evidence="2 3">BR7-21</strain>
    </source>
</reference>
<dbReference type="RefSeq" id="WP_146920152.1">
    <property type="nucleotide sequence ID" value="NZ_CP042430.1"/>
</dbReference>
<organism evidence="2 3">
    <name type="scientific">Baekduia soli</name>
    <dbReference type="NCBI Taxonomy" id="496014"/>
    <lineage>
        <taxon>Bacteria</taxon>
        <taxon>Bacillati</taxon>
        <taxon>Actinomycetota</taxon>
        <taxon>Thermoleophilia</taxon>
        <taxon>Solirubrobacterales</taxon>
        <taxon>Baekduiaceae</taxon>
        <taxon>Baekduia</taxon>
    </lineage>
</organism>
<proteinExistence type="predicted"/>
<dbReference type="Pfam" id="PF08811">
    <property type="entry name" value="DUF1800"/>
    <property type="match status" value="1"/>
</dbReference>
<feature type="region of interest" description="Disordered" evidence="1">
    <location>
        <begin position="1"/>
        <end position="29"/>
    </location>
</feature>
<sequence>MPSGPTTPARAAARTTKKKKKKKTVKAVTKTCRTVTKKVGGRRRKVKVCTPVKKKPVARTPAARAPAGTFSATLPAVVPPAPPITAPADPPAPSPAPVTAQVVPVTRGQMERLLWRTGFGPTPGQAARLAGQDVTAAILAITRPTGAARLVGPEPHDDNGNALAPADVWGHDHCAWMDRMVRSDQPIVERMALVWHDWFATSNDGVGQTQLMLDQIQLFRDKGLGSFDDLFRSVTANPAMLIWLNGTSNTRWNPNENYAREMMELFSLGADRGAYTETDIRQMARALTGWRNDWSAELGSHNFRYDPTWHDMGSKTIFGQTGAFDWTDAVRLCVEHPLHASFFCTKLWSYFVPTAPDAATLASLQGIYLSGGRQIRPVVEAILQHPQFLDGPEMVLSPVVYVTGLLRAIGRGIDTTAWSWLAQYNGQRLFYPPNVAGWDDTRWLDTSTVRGRWLTVTYVLSKQAVDPWAPAGYDVAEDAATALAAATAALGDPPLSDATRQVLADFAATSLPAGLSSWQRGPYRAMRQNALRTLIATAPDHNVC</sequence>
<dbReference type="Proteomes" id="UP000321805">
    <property type="component" value="Chromosome"/>
</dbReference>
<gene>
    <name evidence="2" type="ORF">FSW04_13730</name>
</gene>
<dbReference type="EMBL" id="CP042430">
    <property type="protein sequence ID" value="QEC48520.1"/>
    <property type="molecule type" value="Genomic_DNA"/>
</dbReference>
<dbReference type="InterPro" id="IPR014917">
    <property type="entry name" value="DUF1800"/>
</dbReference>
<evidence type="ECO:0000256" key="1">
    <source>
        <dbReference type="SAM" id="MobiDB-lite"/>
    </source>
</evidence>
<keyword evidence="3" id="KW-1185">Reference proteome</keyword>
<name>A0A5B8U669_9ACTN</name>
<evidence type="ECO:0000313" key="3">
    <source>
        <dbReference type="Proteomes" id="UP000321805"/>
    </source>
</evidence>
<feature type="compositionally biased region" description="Low complexity" evidence="1">
    <location>
        <begin position="1"/>
        <end position="14"/>
    </location>
</feature>
<accession>A0A5B8U669</accession>
<protein>
    <submittedName>
        <fullName evidence="2">DUF1800 domain-containing protein</fullName>
    </submittedName>
</protein>
<dbReference type="OrthoDB" id="9772295at2"/>
<dbReference type="AlphaFoldDB" id="A0A5B8U669"/>
<evidence type="ECO:0000313" key="2">
    <source>
        <dbReference type="EMBL" id="QEC48520.1"/>
    </source>
</evidence>
<dbReference type="KEGG" id="bsol:FSW04_13730"/>
<feature type="compositionally biased region" description="Basic residues" evidence="1">
    <location>
        <begin position="15"/>
        <end position="25"/>
    </location>
</feature>